<dbReference type="AlphaFoldDB" id="A0A2P6M5M6"/>
<accession>A0A2P6M5M6</accession>
<dbReference type="Proteomes" id="UP000241736">
    <property type="component" value="Unassembled WGS sequence"/>
</dbReference>
<keyword evidence="2" id="KW-1185">Reference proteome</keyword>
<dbReference type="RefSeq" id="WP_106991510.1">
    <property type="nucleotide sequence ID" value="NZ_KZ679104.1"/>
</dbReference>
<gene>
    <name evidence="1" type="ORF">C6N40_13290</name>
</gene>
<organism evidence="1 2">
    <name type="scientific">Arenimonas caeni</name>
    <dbReference type="NCBI Taxonomy" id="2058085"/>
    <lineage>
        <taxon>Bacteria</taxon>
        <taxon>Pseudomonadati</taxon>
        <taxon>Pseudomonadota</taxon>
        <taxon>Gammaproteobacteria</taxon>
        <taxon>Lysobacterales</taxon>
        <taxon>Lysobacteraceae</taxon>
        <taxon>Arenimonas</taxon>
    </lineage>
</organism>
<evidence type="ECO:0000313" key="2">
    <source>
        <dbReference type="Proteomes" id="UP000241736"/>
    </source>
</evidence>
<proteinExistence type="predicted"/>
<comment type="caution">
    <text evidence="1">The sequence shown here is derived from an EMBL/GenBank/DDBJ whole genome shotgun (WGS) entry which is preliminary data.</text>
</comment>
<reference evidence="1 2" key="1">
    <citation type="submission" date="2018-03" db="EMBL/GenBank/DDBJ databases">
        <title>Arenimonas caeni sp. nov., isolated from activated sludge.</title>
        <authorList>
            <person name="Liu H."/>
        </authorList>
    </citation>
    <scope>NUCLEOTIDE SEQUENCE [LARGE SCALE GENOMIC DNA]</scope>
    <source>
        <strain evidence="2">z29</strain>
    </source>
</reference>
<name>A0A2P6M5M6_9GAMM</name>
<sequence length="112" mass="12395">MHCPQTPFQAMADHLVEQVVTLADMAEMKIDVFFCLQELPGPAPCEELAYLLSSGDCEVFLATDSRGRMWLCDDSGRVARELTTTTDIAAVTSEMMDALDCPILGREYVHAH</sequence>
<evidence type="ECO:0000313" key="1">
    <source>
        <dbReference type="EMBL" id="PRH81307.1"/>
    </source>
</evidence>
<protein>
    <submittedName>
        <fullName evidence="1">Uncharacterized protein</fullName>
    </submittedName>
</protein>
<dbReference type="EMBL" id="PVLF01000030">
    <property type="protein sequence ID" value="PRH81307.1"/>
    <property type="molecule type" value="Genomic_DNA"/>
</dbReference>